<evidence type="ECO:0000313" key="2">
    <source>
        <dbReference type="EMBL" id="RRT40591.1"/>
    </source>
</evidence>
<proteinExistence type="predicted"/>
<feature type="non-terminal residue" evidence="2">
    <location>
        <position position="1"/>
    </location>
</feature>
<keyword evidence="1" id="KW-0812">Transmembrane</keyword>
<evidence type="ECO:0000256" key="1">
    <source>
        <dbReference type="SAM" id="Phobius"/>
    </source>
</evidence>
<sequence>FEGDRSPIKFTPSLEFVIAPSLVHRRTPRRTLFLIFIPSPTLAAAVAISSSTTGQPSTATSPPHLLPAAAASFLIFFSFLIYRWPPLLLTYFSLPQPRSSRSLLSRSPYHIPVGKP</sequence>
<reference evidence="2 3" key="1">
    <citation type="journal article" date="2014" name="Agronomy (Basel)">
        <title>A Draft Genome Sequence for Ensete ventricosum, the Drought-Tolerant Tree Against Hunger.</title>
        <authorList>
            <person name="Harrison J."/>
            <person name="Moore K.A."/>
            <person name="Paszkiewicz K."/>
            <person name="Jones T."/>
            <person name="Grant M."/>
            <person name="Ambacheew D."/>
            <person name="Muzemil S."/>
            <person name="Studholme D.J."/>
        </authorList>
    </citation>
    <scope>NUCLEOTIDE SEQUENCE [LARGE SCALE GENOMIC DNA]</scope>
</reference>
<name>A0A426XMC2_ENSVE</name>
<feature type="transmembrane region" description="Helical" evidence="1">
    <location>
        <begin position="32"/>
        <end position="52"/>
    </location>
</feature>
<keyword evidence="1" id="KW-1133">Transmembrane helix</keyword>
<organism evidence="2 3">
    <name type="scientific">Ensete ventricosum</name>
    <name type="common">Abyssinian banana</name>
    <name type="synonym">Musa ensete</name>
    <dbReference type="NCBI Taxonomy" id="4639"/>
    <lineage>
        <taxon>Eukaryota</taxon>
        <taxon>Viridiplantae</taxon>
        <taxon>Streptophyta</taxon>
        <taxon>Embryophyta</taxon>
        <taxon>Tracheophyta</taxon>
        <taxon>Spermatophyta</taxon>
        <taxon>Magnoliopsida</taxon>
        <taxon>Liliopsida</taxon>
        <taxon>Zingiberales</taxon>
        <taxon>Musaceae</taxon>
        <taxon>Ensete</taxon>
    </lineage>
</organism>
<protein>
    <submittedName>
        <fullName evidence="2">Uncharacterized protein</fullName>
    </submittedName>
</protein>
<dbReference type="Proteomes" id="UP000287651">
    <property type="component" value="Unassembled WGS sequence"/>
</dbReference>
<comment type="caution">
    <text evidence="2">The sequence shown here is derived from an EMBL/GenBank/DDBJ whole genome shotgun (WGS) entry which is preliminary data.</text>
</comment>
<feature type="transmembrane region" description="Helical" evidence="1">
    <location>
        <begin position="64"/>
        <end position="82"/>
    </location>
</feature>
<keyword evidence="1" id="KW-0472">Membrane</keyword>
<evidence type="ECO:0000313" key="3">
    <source>
        <dbReference type="Proteomes" id="UP000287651"/>
    </source>
</evidence>
<accession>A0A426XMC2</accession>
<dbReference type="EMBL" id="AMZH03019257">
    <property type="protein sequence ID" value="RRT40591.1"/>
    <property type="molecule type" value="Genomic_DNA"/>
</dbReference>
<dbReference type="AlphaFoldDB" id="A0A426XMC2"/>
<gene>
    <name evidence="2" type="ORF">B296_00052480</name>
</gene>